<keyword evidence="3" id="KW-1185">Reference proteome</keyword>
<dbReference type="RefSeq" id="WP_171645890.1">
    <property type="nucleotide sequence ID" value="NZ_WHOA01000165.1"/>
</dbReference>
<dbReference type="Gene3D" id="3.40.630.30">
    <property type="match status" value="1"/>
</dbReference>
<evidence type="ECO:0000259" key="1">
    <source>
        <dbReference type="Pfam" id="PF13302"/>
    </source>
</evidence>
<proteinExistence type="predicted"/>
<feature type="domain" description="N-acetyltransferase" evidence="1">
    <location>
        <begin position="10"/>
        <end position="150"/>
    </location>
</feature>
<evidence type="ECO:0000313" key="3">
    <source>
        <dbReference type="Proteomes" id="UP000616779"/>
    </source>
</evidence>
<dbReference type="PANTHER" id="PTHR43610">
    <property type="entry name" value="BLL6696 PROTEIN"/>
    <property type="match status" value="1"/>
</dbReference>
<dbReference type="InterPro" id="IPR016181">
    <property type="entry name" value="Acyl_CoA_acyltransferase"/>
</dbReference>
<protein>
    <submittedName>
        <fullName evidence="2">GNAT family N-acetyltransferase</fullName>
    </submittedName>
</protein>
<organism evidence="2 3">
    <name type="scientific">Paenibacillus phytorum</name>
    <dbReference type="NCBI Taxonomy" id="2654977"/>
    <lineage>
        <taxon>Bacteria</taxon>
        <taxon>Bacillati</taxon>
        <taxon>Bacillota</taxon>
        <taxon>Bacilli</taxon>
        <taxon>Bacillales</taxon>
        <taxon>Paenibacillaceae</taxon>
        <taxon>Paenibacillus</taxon>
    </lineage>
</organism>
<dbReference type="PANTHER" id="PTHR43610:SF1">
    <property type="entry name" value="N-ACETYLTRANSFERASE DOMAIN-CONTAINING PROTEIN"/>
    <property type="match status" value="1"/>
</dbReference>
<gene>
    <name evidence="2" type="ORF">GC098_24345</name>
</gene>
<evidence type="ECO:0000313" key="2">
    <source>
        <dbReference type="EMBL" id="NOU74489.1"/>
    </source>
</evidence>
<name>A0ABX1Y1K1_9BACL</name>
<dbReference type="Pfam" id="PF13302">
    <property type="entry name" value="Acetyltransf_3"/>
    <property type="match status" value="1"/>
</dbReference>
<sequence>MNLTHLQGKRISLIPIEYEHADSLFQCSRSPEIWEHLPTKVQTIEEMRSFIHSAVLGRESGEEFPYAVFDKKLNKMVGMTRYLRISPVHKNLNVGWTWYSPEVWRTAVNTECKYLLLKYAFEIWEAVRVEIIAASTNCRSQKAIERLGAKKEGILRKKYNGLDYVVYSIIDEDWHDVKNRLKSFIEYSYN</sequence>
<comment type="caution">
    <text evidence="2">The sequence shown here is derived from an EMBL/GenBank/DDBJ whole genome shotgun (WGS) entry which is preliminary data.</text>
</comment>
<dbReference type="Proteomes" id="UP000616779">
    <property type="component" value="Unassembled WGS sequence"/>
</dbReference>
<dbReference type="SUPFAM" id="SSF55729">
    <property type="entry name" value="Acyl-CoA N-acyltransferases (Nat)"/>
    <property type="match status" value="1"/>
</dbReference>
<dbReference type="EMBL" id="WHOA01000165">
    <property type="protein sequence ID" value="NOU74489.1"/>
    <property type="molecule type" value="Genomic_DNA"/>
</dbReference>
<reference evidence="2 3" key="1">
    <citation type="submission" date="2019-10" db="EMBL/GenBank/DDBJ databases">
        <title>Description of Paenibacillus terrestris sp. nov.</title>
        <authorList>
            <person name="Carlier A."/>
            <person name="Qi S."/>
        </authorList>
    </citation>
    <scope>NUCLEOTIDE SEQUENCE [LARGE SCALE GENOMIC DNA]</scope>
    <source>
        <strain evidence="2 3">LMG 31458</strain>
    </source>
</reference>
<dbReference type="InterPro" id="IPR000182">
    <property type="entry name" value="GNAT_dom"/>
</dbReference>
<accession>A0ABX1Y1K1</accession>